<keyword evidence="2" id="KW-1185">Reference proteome</keyword>
<reference evidence="2" key="1">
    <citation type="journal article" date="2019" name="Int. J. Syst. Evol. Microbiol.">
        <title>The Global Catalogue of Microorganisms (GCM) 10K type strain sequencing project: providing services to taxonomists for standard genome sequencing and annotation.</title>
        <authorList>
            <consortium name="The Broad Institute Genomics Platform"/>
            <consortium name="The Broad Institute Genome Sequencing Center for Infectious Disease"/>
            <person name="Wu L."/>
            <person name="Ma J."/>
        </authorList>
    </citation>
    <scope>NUCLEOTIDE SEQUENCE [LARGE SCALE GENOMIC DNA]</scope>
    <source>
        <strain evidence="2">NBRC 106396</strain>
    </source>
</reference>
<evidence type="ECO:0000313" key="1">
    <source>
        <dbReference type="EMBL" id="MFC7372721.1"/>
    </source>
</evidence>
<comment type="caution">
    <text evidence="1">The sequence shown here is derived from an EMBL/GenBank/DDBJ whole genome shotgun (WGS) entry which is preliminary data.</text>
</comment>
<organism evidence="1 2">
    <name type="scientific">Fictibacillus iocasae</name>
    <dbReference type="NCBI Taxonomy" id="2715437"/>
    <lineage>
        <taxon>Bacteria</taxon>
        <taxon>Bacillati</taxon>
        <taxon>Bacillota</taxon>
        <taxon>Bacilli</taxon>
        <taxon>Bacillales</taxon>
        <taxon>Fictibacillaceae</taxon>
        <taxon>Fictibacillus</taxon>
    </lineage>
</organism>
<sequence length="48" mass="5863">MFTLNLLFVSITVSFKKNEMTYSEYNDQKRIKSLYENMKEKTNRISMF</sequence>
<name>A0ABW2NVU1_9BACL</name>
<dbReference type="EMBL" id="JBHTCP010000046">
    <property type="protein sequence ID" value="MFC7372721.1"/>
    <property type="molecule type" value="Genomic_DNA"/>
</dbReference>
<gene>
    <name evidence="1" type="ORF">ACFQPF_13665</name>
</gene>
<accession>A0ABW2NVU1</accession>
<protein>
    <submittedName>
        <fullName evidence="1">YrzI family small protein</fullName>
    </submittedName>
</protein>
<dbReference type="Pfam" id="PF09501">
    <property type="entry name" value="Bac_small_YrzI"/>
    <property type="match status" value="1"/>
</dbReference>
<proteinExistence type="predicted"/>
<dbReference type="RefSeq" id="WP_379750285.1">
    <property type="nucleotide sequence ID" value="NZ_JBHTCP010000046.1"/>
</dbReference>
<dbReference type="InterPro" id="IPR012655">
    <property type="entry name" value="YrzI"/>
</dbReference>
<dbReference type="Proteomes" id="UP001596549">
    <property type="component" value="Unassembled WGS sequence"/>
</dbReference>
<evidence type="ECO:0000313" key="2">
    <source>
        <dbReference type="Proteomes" id="UP001596549"/>
    </source>
</evidence>